<dbReference type="Pfam" id="PF11611">
    <property type="entry name" value="DUF4352"/>
    <property type="match status" value="1"/>
</dbReference>
<feature type="transmembrane region" description="Helical" evidence="2">
    <location>
        <begin position="38"/>
        <end position="57"/>
    </location>
</feature>
<accession>A0A3S2TTR9</accession>
<evidence type="ECO:0000259" key="3">
    <source>
        <dbReference type="Pfam" id="PF11611"/>
    </source>
</evidence>
<evidence type="ECO:0000313" key="5">
    <source>
        <dbReference type="Proteomes" id="UP000288024"/>
    </source>
</evidence>
<dbReference type="InterPro" id="IPR029050">
    <property type="entry name" value="Immunoprotect_excell_Ig-like"/>
</dbReference>
<dbReference type="Proteomes" id="UP000288024">
    <property type="component" value="Unassembled WGS sequence"/>
</dbReference>
<dbReference type="InterPro" id="IPR029051">
    <property type="entry name" value="DUF4352"/>
</dbReference>
<feature type="domain" description="DUF4352" evidence="3">
    <location>
        <begin position="80"/>
        <end position="197"/>
    </location>
</feature>
<keyword evidence="2" id="KW-0812">Transmembrane</keyword>
<keyword evidence="2" id="KW-0472">Membrane</keyword>
<evidence type="ECO:0000256" key="2">
    <source>
        <dbReference type="SAM" id="Phobius"/>
    </source>
</evidence>
<dbReference type="EMBL" id="RZTZ01000005">
    <property type="protein sequence ID" value="RVT61607.1"/>
    <property type="molecule type" value="Genomic_DNA"/>
</dbReference>
<dbReference type="AlphaFoldDB" id="A0A3S2TTR9"/>
<keyword evidence="1" id="KW-0732">Signal</keyword>
<dbReference type="RefSeq" id="WP_127739064.1">
    <property type="nucleotide sequence ID" value="NZ_RZTZ01000005.1"/>
</dbReference>
<organism evidence="4 5">
    <name type="scientific">Niallia taxi</name>
    <dbReference type="NCBI Taxonomy" id="2499688"/>
    <lineage>
        <taxon>Bacteria</taxon>
        <taxon>Bacillati</taxon>
        <taxon>Bacillota</taxon>
        <taxon>Bacilli</taxon>
        <taxon>Bacillales</taxon>
        <taxon>Bacillaceae</taxon>
        <taxon>Niallia</taxon>
    </lineage>
</organism>
<evidence type="ECO:0000256" key="1">
    <source>
        <dbReference type="ARBA" id="ARBA00022729"/>
    </source>
</evidence>
<keyword evidence="5" id="KW-1185">Reference proteome</keyword>
<comment type="caution">
    <text evidence="4">The sequence shown here is derived from an EMBL/GenBank/DDBJ whole genome shotgun (WGS) entry which is preliminary data.</text>
</comment>
<name>A0A3S2TTR9_9BACI</name>
<evidence type="ECO:0000313" key="4">
    <source>
        <dbReference type="EMBL" id="RVT61607.1"/>
    </source>
</evidence>
<keyword evidence="2" id="KW-1133">Transmembrane helix</keyword>
<reference evidence="4 5" key="1">
    <citation type="submission" date="2019-01" db="EMBL/GenBank/DDBJ databases">
        <title>Bacillus sp. M5HDSG1-1, whole genome shotgun sequence.</title>
        <authorList>
            <person name="Tuo L."/>
        </authorList>
    </citation>
    <scope>NUCLEOTIDE SEQUENCE [LARGE SCALE GENOMIC DNA]</scope>
    <source>
        <strain evidence="4 5">M5HDSG1-1</strain>
    </source>
</reference>
<sequence>MASKLVPCKACNQEIAKGVKKCPNCGKDQRNWFMRHKFLSFIGIIIIIAVISSLGGGGGDDKAAPASGKASETKSDEKIYKVNDTVTVDDKAEVVVTKVEEKDNVGNEYVNKDVSDGGVFVAVQLTVKNVSDKPLSMFSTPSFKLVDEKGTEYDADIDASSNYSIETDIDNSKIASDLNPGIKVTDVQVYEISKDAYAKGKWYLSISGDEKVEIK</sequence>
<gene>
    <name evidence="4" type="ORF">EM808_15300</name>
</gene>
<proteinExistence type="predicted"/>
<dbReference type="Gene3D" id="2.60.40.1240">
    <property type="match status" value="1"/>
</dbReference>
<protein>
    <submittedName>
        <fullName evidence="4">DUF4352 domain-containing protein</fullName>
    </submittedName>
</protein>